<dbReference type="VEuPathDB" id="FungiDB:TREMEDRAFT_57824"/>
<accession>A0A4Q1BKD6</accession>
<feature type="compositionally biased region" description="Polar residues" evidence="1">
    <location>
        <begin position="410"/>
        <end position="426"/>
    </location>
</feature>
<feature type="compositionally biased region" description="Polar residues" evidence="1">
    <location>
        <begin position="1"/>
        <end position="13"/>
    </location>
</feature>
<organism evidence="2 3">
    <name type="scientific">Tremella mesenterica</name>
    <name type="common">Jelly fungus</name>
    <dbReference type="NCBI Taxonomy" id="5217"/>
    <lineage>
        <taxon>Eukaryota</taxon>
        <taxon>Fungi</taxon>
        <taxon>Dikarya</taxon>
        <taxon>Basidiomycota</taxon>
        <taxon>Agaricomycotina</taxon>
        <taxon>Tremellomycetes</taxon>
        <taxon>Tremellales</taxon>
        <taxon>Tremellaceae</taxon>
        <taxon>Tremella</taxon>
    </lineage>
</organism>
<evidence type="ECO:0000313" key="3">
    <source>
        <dbReference type="Proteomes" id="UP000289152"/>
    </source>
</evidence>
<feature type="region of interest" description="Disordered" evidence="1">
    <location>
        <begin position="346"/>
        <end position="426"/>
    </location>
</feature>
<dbReference type="Proteomes" id="UP000289152">
    <property type="component" value="Unassembled WGS sequence"/>
</dbReference>
<name>A0A4Q1BKD6_TREME</name>
<feature type="compositionally biased region" description="Basic and acidic residues" evidence="1">
    <location>
        <begin position="366"/>
        <end position="378"/>
    </location>
</feature>
<feature type="region of interest" description="Disordered" evidence="1">
    <location>
        <begin position="1"/>
        <end position="31"/>
    </location>
</feature>
<dbReference type="EMBL" id="SDIL01000051">
    <property type="protein sequence ID" value="RXK38241.1"/>
    <property type="molecule type" value="Genomic_DNA"/>
</dbReference>
<gene>
    <name evidence="2" type="ORF">M231_04525</name>
</gene>
<reference evidence="2 3" key="1">
    <citation type="submission" date="2016-06" db="EMBL/GenBank/DDBJ databases">
        <title>Evolution of pathogenesis and genome organization in the Tremellales.</title>
        <authorList>
            <person name="Cuomo C."/>
            <person name="Litvintseva A."/>
            <person name="Heitman J."/>
            <person name="Chen Y."/>
            <person name="Sun S."/>
            <person name="Springer D."/>
            <person name="Dromer F."/>
            <person name="Young S."/>
            <person name="Zeng Q."/>
            <person name="Chapman S."/>
            <person name="Gujja S."/>
            <person name="Saif S."/>
            <person name="Birren B."/>
        </authorList>
    </citation>
    <scope>NUCLEOTIDE SEQUENCE [LARGE SCALE GENOMIC DNA]</scope>
    <source>
        <strain evidence="2 3">ATCC 28783</strain>
    </source>
</reference>
<evidence type="ECO:0000313" key="2">
    <source>
        <dbReference type="EMBL" id="RXK38241.1"/>
    </source>
</evidence>
<sequence length="525" mass="56641">MSSDQPKTTSQDEILSFPFPTNADLSLPGPSQFNTTLPSDPFSMHGLPPTISAEFDSNPIDMDSPSMSFLNNMNFGDNPDQGSGTGFNMNQYEMPSPNSFFPFGFSGGQSGTGNHLQVGQGGVGNNFQVGQSGIPNSFGQNQNGYPYGQNNTGIPFGDGTGFIPQTGRTPGDTYGYGQNLNWDTPGNPIGRGVDVGAGFTSGTGGINEGGGGSTGFTPELIKLLQNPTSYRNLSSSPDLNTMSPLQFLLASASRPIRRTIPQQPPMWDKNDLELGDVWRDINLGLEMVSHLEGLLKEIQSLENEIFGEKAIPEEKIKSLHIQFMQTLSTLLTISSTSFGGLPLPLTSILPPKPNQNPSIPNSSEIQHQDPHSSSRHDLPLNIIPTVPAPNKSGGLLPPLDILSPPHHPDSSTNNTKFAEQQHKSSSNNVQFLAQPPNSSSSNPQIFEKFTGMDIIGNMAGLPGLNHLNDFNLNISQNLGGKSELPSITQLADWAEQRAKIEFDKRESVRGSCKDIIDVITRKRER</sequence>
<dbReference type="AlphaFoldDB" id="A0A4Q1BKD6"/>
<evidence type="ECO:0000256" key="1">
    <source>
        <dbReference type="SAM" id="MobiDB-lite"/>
    </source>
</evidence>
<keyword evidence="3" id="KW-1185">Reference proteome</keyword>
<comment type="caution">
    <text evidence="2">The sequence shown here is derived from an EMBL/GenBank/DDBJ whole genome shotgun (WGS) entry which is preliminary data.</text>
</comment>
<dbReference type="OrthoDB" id="2565394at2759"/>
<feature type="compositionally biased region" description="Polar residues" evidence="1">
    <location>
        <begin position="355"/>
        <end position="365"/>
    </location>
</feature>
<protein>
    <submittedName>
        <fullName evidence="2">Uncharacterized protein</fullName>
    </submittedName>
</protein>
<proteinExistence type="predicted"/>
<dbReference type="InParanoid" id="A0A4Q1BKD6"/>